<dbReference type="GeneID" id="103127397"/>
<proteinExistence type="predicted"/>
<dbReference type="RefSeq" id="XP_060038597.1">
    <property type="nucleotide sequence ID" value="XM_060182614.1"/>
</dbReference>
<evidence type="ECO:0000313" key="1">
    <source>
        <dbReference type="Proteomes" id="UP001652624"/>
    </source>
</evidence>
<protein>
    <submittedName>
        <fullName evidence="2">Protein FAM3A isoform X1</fullName>
    </submittedName>
</protein>
<dbReference type="Proteomes" id="UP001652624">
    <property type="component" value="Chromosome X"/>
</dbReference>
<keyword evidence="1" id="KW-1185">Reference proteome</keyword>
<gene>
    <name evidence="2" type="primary">FAM3A</name>
</gene>
<organism evidence="1 2">
    <name type="scientific">Erinaceus europaeus</name>
    <name type="common">Western European hedgehog</name>
    <dbReference type="NCBI Taxonomy" id="9365"/>
    <lineage>
        <taxon>Eukaryota</taxon>
        <taxon>Metazoa</taxon>
        <taxon>Chordata</taxon>
        <taxon>Craniata</taxon>
        <taxon>Vertebrata</taxon>
        <taxon>Euteleostomi</taxon>
        <taxon>Mammalia</taxon>
        <taxon>Eutheria</taxon>
        <taxon>Laurasiatheria</taxon>
        <taxon>Eulipotyphla</taxon>
        <taxon>Erinaceidae</taxon>
        <taxon>Erinaceinae</taxon>
        <taxon>Erinaceus</taxon>
    </lineage>
</organism>
<sequence length="286" mass="30481">MRLAGPLRIVVLLGTVGLTWVLLSILLGGPSPGFLHLQQLFASPENSVTAGKAPSPPELPVPHAQQAHPCFQNAQQQAEGRYFCPQREELGPEAPSSGPGVVAPIMEERGLPPAHAASRASTLHGCAVALSLPGLPRRAHVSRCSRTQVQVPAPHGSTCSRAFHRQWTRRTVASLLPTLLSLSVWLGSVRSAASHTPELHSCPRVCCVEASPRAPVGVAVLACSVCSKLSVFSGRPFPATLLPRTADLHPALTLPWQWLASSAPYFLRPSVSVLWQPPRRATNGRA</sequence>
<accession>A0ABM3WPV1</accession>
<reference evidence="2" key="1">
    <citation type="submission" date="2025-08" db="UniProtKB">
        <authorList>
            <consortium name="RefSeq"/>
        </authorList>
    </citation>
    <scope>IDENTIFICATION</scope>
</reference>
<name>A0ABM3WPV1_ERIEU</name>
<evidence type="ECO:0000313" key="2">
    <source>
        <dbReference type="RefSeq" id="XP_060038597.1"/>
    </source>
</evidence>